<dbReference type="AlphaFoldDB" id="A0A381PPD4"/>
<organism evidence="1">
    <name type="scientific">marine metagenome</name>
    <dbReference type="NCBI Taxonomy" id="408172"/>
    <lineage>
        <taxon>unclassified sequences</taxon>
        <taxon>metagenomes</taxon>
        <taxon>ecological metagenomes</taxon>
    </lineage>
</organism>
<sequence>MEIGIYTFAETSFDPRTGRQLDVGR</sequence>
<reference evidence="1" key="1">
    <citation type="submission" date="2018-05" db="EMBL/GenBank/DDBJ databases">
        <authorList>
            <person name="Lanie J.A."/>
            <person name="Ng W.-L."/>
            <person name="Kazmierczak K.M."/>
            <person name="Andrzejewski T.M."/>
            <person name="Davidsen T.M."/>
            <person name="Wayne K.J."/>
            <person name="Tettelin H."/>
            <person name="Glass J.I."/>
            <person name="Rusch D."/>
            <person name="Podicherti R."/>
            <person name="Tsui H.-C.T."/>
            <person name="Winkler M.E."/>
        </authorList>
    </citation>
    <scope>NUCLEOTIDE SEQUENCE</scope>
</reference>
<dbReference type="EMBL" id="UINC01001046">
    <property type="protein sequence ID" value="SUZ68891.1"/>
    <property type="molecule type" value="Genomic_DNA"/>
</dbReference>
<gene>
    <name evidence="1" type="ORF">METZ01_LOCUS21745</name>
</gene>
<name>A0A381PPD4_9ZZZZ</name>
<proteinExistence type="predicted"/>
<protein>
    <submittedName>
        <fullName evidence="1">Uncharacterized protein</fullName>
    </submittedName>
</protein>
<evidence type="ECO:0000313" key="1">
    <source>
        <dbReference type="EMBL" id="SUZ68891.1"/>
    </source>
</evidence>
<accession>A0A381PPD4</accession>